<feature type="transmembrane region" description="Helical" evidence="6">
    <location>
        <begin position="277"/>
        <end position="303"/>
    </location>
</feature>
<feature type="transmembrane region" description="Helical" evidence="6">
    <location>
        <begin position="448"/>
        <end position="472"/>
    </location>
</feature>
<evidence type="ECO:0000313" key="8">
    <source>
        <dbReference type="Proteomes" id="UP000000602"/>
    </source>
</evidence>
<feature type="transmembrane region" description="Helical" evidence="6">
    <location>
        <begin position="54"/>
        <end position="74"/>
    </location>
</feature>
<feature type="transmembrane region" description="Helical" evidence="6">
    <location>
        <begin position="21"/>
        <end position="42"/>
    </location>
</feature>
<keyword evidence="2" id="KW-1003">Cell membrane</keyword>
<feature type="transmembrane region" description="Helical" evidence="6">
    <location>
        <begin position="391"/>
        <end position="412"/>
    </location>
</feature>
<feature type="transmembrane region" description="Helical" evidence="6">
    <location>
        <begin position="240"/>
        <end position="257"/>
    </location>
</feature>
<keyword evidence="4 6" id="KW-1133">Transmembrane helix</keyword>
<dbReference type="KEGG" id="dps:DP0039"/>
<keyword evidence="3 6" id="KW-0812">Transmembrane</keyword>
<dbReference type="InterPro" id="IPR050833">
    <property type="entry name" value="Poly_Biosynth_Transport"/>
</dbReference>
<dbReference type="eggNOG" id="COG2244">
    <property type="taxonomic scope" value="Bacteria"/>
</dbReference>
<reference evidence="8" key="1">
    <citation type="journal article" date="2004" name="Environ. Microbiol.">
        <title>The genome of Desulfotalea psychrophila, a sulfate-reducing bacterium from permanently cold Arctic sediments.</title>
        <authorList>
            <person name="Rabus R."/>
            <person name="Ruepp A."/>
            <person name="Frickey T."/>
            <person name="Rattei T."/>
            <person name="Fartmann B."/>
            <person name="Stark M."/>
            <person name="Bauer M."/>
            <person name="Zibat A."/>
            <person name="Lombardot T."/>
            <person name="Becker I."/>
            <person name="Amann J."/>
            <person name="Gellner K."/>
            <person name="Teeling H."/>
            <person name="Leuschner W.D."/>
            <person name="Gloeckner F.-O."/>
            <person name="Lupas A.N."/>
            <person name="Amann R."/>
            <person name="Klenk H.-P."/>
        </authorList>
    </citation>
    <scope>NUCLEOTIDE SEQUENCE [LARGE SCALE GENOMIC DNA]</scope>
    <source>
        <strain evidence="8">DSM 12343 / LSv54</strain>
    </source>
</reference>
<feature type="transmembrane region" description="Helical" evidence="6">
    <location>
        <begin position="418"/>
        <end position="436"/>
    </location>
</feature>
<dbReference type="AlphaFoldDB" id="Q6AS95"/>
<feature type="transmembrane region" description="Helical" evidence="6">
    <location>
        <begin position="360"/>
        <end position="379"/>
    </location>
</feature>
<dbReference type="STRING" id="177439.DP0039"/>
<keyword evidence="8" id="KW-1185">Reference proteome</keyword>
<dbReference type="InterPro" id="IPR002797">
    <property type="entry name" value="Polysacc_synth"/>
</dbReference>
<dbReference type="Proteomes" id="UP000000602">
    <property type="component" value="Chromosome"/>
</dbReference>
<sequence>MNSPYQINFVKVSLSLKKNIIANYISQVYVTGVGILILPLYIKYMGAEAYGLVGFFTMLQAWFSLLDLGLTPTIGRETARYHGGSMSALAYRQLFRALSLIFAGIAISGGGGLWLFSEFVATRWLKVTSLPLSEVVLAVEIMAISVALRWMGGLYRGVITGSERLVWLSCFNALVATLRFIAVFLSMWIYGFTPVVFFVHQLLVAVFEVTGLWLMSGRLLPSASQLPQSIGWSFNPVKPVLKFALTIAFTSSVWVLVTQTDKLILSGILPLAEYGYFTLAVLVAGGIMVISGPISSAIMPRMARLHAEGKHEELIQVYRNATQLVSVIAGSAAITIAFCAEPLLVAWTGDRGLAINASPILRLYAVGNGFLAVSAFPYYLQYAKGNLRYHLIGNVIMVIFLIPAIIFAASHYGGVGAGYVWMIINFLYLLTWTAYVHHKLEPGLHLEWLLKDGLAIYMPAFLVGLSTLWLPIESDNRWVMFFYVASVGLTALSISMMLSSSLRNAIKLKLKSDG</sequence>
<evidence type="ECO:0000256" key="1">
    <source>
        <dbReference type="ARBA" id="ARBA00004651"/>
    </source>
</evidence>
<protein>
    <submittedName>
        <fullName evidence="7">Similar to O-antigen transporter</fullName>
    </submittedName>
</protein>
<evidence type="ECO:0000256" key="5">
    <source>
        <dbReference type="ARBA" id="ARBA00023136"/>
    </source>
</evidence>
<proteinExistence type="predicted"/>
<feature type="transmembrane region" description="Helical" evidence="6">
    <location>
        <begin position="478"/>
        <end position="499"/>
    </location>
</feature>
<evidence type="ECO:0000256" key="2">
    <source>
        <dbReference type="ARBA" id="ARBA00022475"/>
    </source>
</evidence>
<dbReference type="GO" id="GO:0005886">
    <property type="term" value="C:plasma membrane"/>
    <property type="evidence" value="ECO:0007669"/>
    <property type="project" value="UniProtKB-SubCell"/>
</dbReference>
<evidence type="ECO:0000256" key="4">
    <source>
        <dbReference type="ARBA" id="ARBA00022989"/>
    </source>
</evidence>
<feature type="transmembrane region" description="Helical" evidence="6">
    <location>
        <begin position="324"/>
        <end position="348"/>
    </location>
</feature>
<name>Q6AS95_DESPS</name>
<accession>Q6AS95</accession>
<dbReference type="EMBL" id="CR522870">
    <property type="protein sequence ID" value="CAG34768.1"/>
    <property type="molecule type" value="Genomic_DNA"/>
</dbReference>
<dbReference type="PANTHER" id="PTHR30250:SF26">
    <property type="entry name" value="PSMA PROTEIN"/>
    <property type="match status" value="1"/>
</dbReference>
<dbReference type="RefSeq" id="WP_011187284.1">
    <property type="nucleotide sequence ID" value="NC_006138.1"/>
</dbReference>
<feature type="transmembrane region" description="Helical" evidence="6">
    <location>
        <begin position="94"/>
        <end position="115"/>
    </location>
</feature>
<feature type="transmembrane region" description="Helical" evidence="6">
    <location>
        <begin position="135"/>
        <end position="153"/>
    </location>
</feature>
<keyword evidence="5 6" id="KW-0472">Membrane</keyword>
<evidence type="ECO:0000256" key="3">
    <source>
        <dbReference type="ARBA" id="ARBA00022692"/>
    </source>
</evidence>
<gene>
    <name evidence="7" type="ordered locus">DP0039</name>
</gene>
<dbReference type="Pfam" id="PF01943">
    <property type="entry name" value="Polysacc_synt"/>
    <property type="match status" value="1"/>
</dbReference>
<dbReference type="PANTHER" id="PTHR30250">
    <property type="entry name" value="PST FAMILY PREDICTED COLANIC ACID TRANSPORTER"/>
    <property type="match status" value="1"/>
</dbReference>
<evidence type="ECO:0000256" key="6">
    <source>
        <dbReference type="SAM" id="Phobius"/>
    </source>
</evidence>
<feature type="transmembrane region" description="Helical" evidence="6">
    <location>
        <begin position="195"/>
        <end position="220"/>
    </location>
</feature>
<comment type="subcellular location">
    <subcellularLocation>
        <location evidence="1">Cell membrane</location>
        <topology evidence="1">Multi-pass membrane protein</topology>
    </subcellularLocation>
</comment>
<organism evidence="7 8">
    <name type="scientific">Desulfotalea psychrophila (strain LSv54 / DSM 12343)</name>
    <dbReference type="NCBI Taxonomy" id="177439"/>
    <lineage>
        <taxon>Bacteria</taxon>
        <taxon>Pseudomonadati</taxon>
        <taxon>Thermodesulfobacteriota</taxon>
        <taxon>Desulfobulbia</taxon>
        <taxon>Desulfobulbales</taxon>
        <taxon>Desulfocapsaceae</taxon>
        <taxon>Desulfotalea</taxon>
    </lineage>
</organism>
<feature type="transmembrane region" description="Helical" evidence="6">
    <location>
        <begin position="165"/>
        <end position="189"/>
    </location>
</feature>
<dbReference type="HOGENOM" id="CLU_040791_0_0_7"/>
<evidence type="ECO:0000313" key="7">
    <source>
        <dbReference type="EMBL" id="CAG34768.1"/>
    </source>
</evidence>